<gene>
    <name evidence="1" type="ORF">TBRA_LOCUS14239</name>
</gene>
<protein>
    <submittedName>
        <fullName evidence="1">Uncharacterized protein</fullName>
    </submittedName>
</protein>
<evidence type="ECO:0000313" key="1">
    <source>
        <dbReference type="EMBL" id="CAB0042628.1"/>
    </source>
</evidence>
<keyword evidence="2" id="KW-1185">Reference proteome</keyword>
<reference evidence="1 2" key="1">
    <citation type="submission" date="2020-02" db="EMBL/GenBank/DDBJ databases">
        <authorList>
            <person name="Ferguson B K."/>
        </authorList>
    </citation>
    <scope>NUCLEOTIDE SEQUENCE [LARGE SCALE GENOMIC DNA]</scope>
</reference>
<accession>A0A6H5J5C4</accession>
<dbReference type="AlphaFoldDB" id="A0A6H5J5C4"/>
<dbReference type="EMBL" id="CADCXV010001212">
    <property type="protein sequence ID" value="CAB0042628.1"/>
    <property type="molecule type" value="Genomic_DNA"/>
</dbReference>
<name>A0A6H5J5C4_9HYME</name>
<proteinExistence type="predicted"/>
<dbReference type="Proteomes" id="UP000479190">
    <property type="component" value="Unassembled WGS sequence"/>
</dbReference>
<evidence type="ECO:0000313" key="2">
    <source>
        <dbReference type="Proteomes" id="UP000479190"/>
    </source>
</evidence>
<sequence>MKSMILRLSYTIVFSKNVQEVLKAPSPPSHETFGGYNRSKLCGVPENQKQTVDIDISARSFFQWPSLLFNPGSLKTIREYLRKIEINNDELSYIKDTSNSSDTNFSEFSSFVIVSSYQQYSTSTHKRENLPDVLTELEYAFFYTQHTNGDDSAQRIVGATITYLTLYPRVTELAGYVGVREARLRVHVVRLELVVDHEELADFGVRYSSGLPSSALMVQLFTTRWRRLRSSLAQ</sequence>
<organism evidence="1 2">
    <name type="scientific">Trichogramma brassicae</name>
    <dbReference type="NCBI Taxonomy" id="86971"/>
    <lineage>
        <taxon>Eukaryota</taxon>
        <taxon>Metazoa</taxon>
        <taxon>Ecdysozoa</taxon>
        <taxon>Arthropoda</taxon>
        <taxon>Hexapoda</taxon>
        <taxon>Insecta</taxon>
        <taxon>Pterygota</taxon>
        <taxon>Neoptera</taxon>
        <taxon>Endopterygota</taxon>
        <taxon>Hymenoptera</taxon>
        <taxon>Apocrita</taxon>
        <taxon>Proctotrupomorpha</taxon>
        <taxon>Chalcidoidea</taxon>
        <taxon>Trichogrammatidae</taxon>
        <taxon>Trichogramma</taxon>
    </lineage>
</organism>